<keyword evidence="3 6" id="KW-0067">ATP-binding</keyword>
<evidence type="ECO:0000313" key="6">
    <source>
        <dbReference type="EMBL" id="MBR1139420.1"/>
    </source>
</evidence>
<dbReference type="PANTHER" id="PTHR43790">
    <property type="entry name" value="CARBOHYDRATE TRANSPORT ATP-BINDING PROTEIN MG119-RELATED"/>
    <property type="match status" value="1"/>
</dbReference>
<feature type="domain" description="ABC transporter" evidence="5">
    <location>
        <begin position="258"/>
        <end position="497"/>
    </location>
</feature>
<proteinExistence type="inferred from homology"/>
<dbReference type="Pfam" id="PF00005">
    <property type="entry name" value="ABC_tran"/>
    <property type="match status" value="2"/>
</dbReference>
<comment type="similarity">
    <text evidence="1">Belongs to the ABC transporter superfamily. AI-2 autoinducer porter (TC 3.A.1.2.8) family.</text>
</comment>
<sequence>MSAPRETQAGTNATAFVLEAKQIEKSFGATHVLRGANLRIRRGEIHALLGGNGAGKSTLIRIISGSHRLDAGSISIDGRLDPNPNAIAVVFQELALLPHLSVAENIYLPHRKCAFARLGEAACYAEARAALALVDEELAERTLDWPVAQLDLHERQFVEIARALSSGARVLLLDEPTANLTFSETERLFGILRRLAQQGISTLLVSHRMGEIRALADVCTVLRDGRSVLDRVALSDISDEAIVEAMGQKSSAVSPPAPRGAPAASARMQIVLRSPGVSLSVASGEVLGLAGAPAGPSGVIETLIGASRPAAWQITIDGIDVRFSSPAEAIRAGVGYVSGDRAEKGILATLPILDNIVAAARVADRRILASSREATAAQTALDTLSIKASSIDALPQTVSGGTQQKLLLARWLAPAPKILVLEEPTRGVDIGTKREIYAMIRDAAAAGCVVVWWSTEFTELIAVCDRVVAFDLSGQASGVLDRDELDEVSLSRATGMAA</sequence>
<dbReference type="SMART" id="SM00382">
    <property type="entry name" value="AAA"/>
    <property type="match status" value="1"/>
</dbReference>
<dbReference type="CDD" id="cd03215">
    <property type="entry name" value="ABC_Carb_Monos_II"/>
    <property type="match status" value="1"/>
</dbReference>
<protein>
    <submittedName>
        <fullName evidence="6">Sugar ABC transporter ATP-binding protein</fullName>
    </submittedName>
</protein>
<keyword evidence="7" id="KW-1185">Reference proteome</keyword>
<dbReference type="PANTHER" id="PTHR43790:SF2">
    <property type="entry name" value="AUTOINDUCER 2 IMPORT ATP-BINDING PROTEIN LSRA"/>
    <property type="match status" value="1"/>
</dbReference>
<dbReference type="PROSITE" id="PS50893">
    <property type="entry name" value="ABC_TRANSPORTER_2"/>
    <property type="match status" value="2"/>
</dbReference>
<dbReference type="GO" id="GO:0005524">
    <property type="term" value="F:ATP binding"/>
    <property type="evidence" value="ECO:0007669"/>
    <property type="project" value="UniProtKB-KW"/>
</dbReference>
<dbReference type="RefSeq" id="WP_172236267.1">
    <property type="nucleotide sequence ID" value="NZ_JABFDP010000007.1"/>
</dbReference>
<dbReference type="Proteomes" id="UP001314635">
    <property type="component" value="Unassembled WGS sequence"/>
</dbReference>
<evidence type="ECO:0000313" key="7">
    <source>
        <dbReference type="Proteomes" id="UP001314635"/>
    </source>
</evidence>
<dbReference type="InterPro" id="IPR050107">
    <property type="entry name" value="ABC_carbohydrate_import_ATPase"/>
</dbReference>
<evidence type="ECO:0000256" key="4">
    <source>
        <dbReference type="ARBA" id="ARBA00024722"/>
    </source>
</evidence>
<organism evidence="6 7">
    <name type="scientific">Bradyrhizobium denitrificans</name>
    <dbReference type="NCBI Taxonomy" id="2734912"/>
    <lineage>
        <taxon>Bacteria</taxon>
        <taxon>Pseudomonadati</taxon>
        <taxon>Pseudomonadota</taxon>
        <taxon>Alphaproteobacteria</taxon>
        <taxon>Hyphomicrobiales</taxon>
        <taxon>Nitrobacteraceae</taxon>
        <taxon>Bradyrhizobium</taxon>
    </lineage>
</organism>
<evidence type="ECO:0000256" key="2">
    <source>
        <dbReference type="ARBA" id="ARBA00022741"/>
    </source>
</evidence>
<gene>
    <name evidence="6" type="ORF">JQ619_27045</name>
</gene>
<dbReference type="InterPro" id="IPR003439">
    <property type="entry name" value="ABC_transporter-like_ATP-bd"/>
</dbReference>
<dbReference type="CDD" id="cd03216">
    <property type="entry name" value="ABC_Carb_Monos_I"/>
    <property type="match status" value="1"/>
</dbReference>
<dbReference type="EMBL" id="JAFCLK010000029">
    <property type="protein sequence ID" value="MBR1139420.1"/>
    <property type="molecule type" value="Genomic_DNA"/>
</dbReference>
<evidence type="ECO:0000256" key="3">
    <source>
        <dbReference type="ARBA" id="ARBA00022840"/>
    </source>
</evidence>
<evidence type="ECO:0000259" key="5">
    <source>
        <dbReference type="PROSITE" id="PS50893"/>
    </source>
</evidence>
<comment type="function">
    <text evidence="4">Involved in beta-(1--&gt;2)glucan export. Transmembrane domains (TMD) form a pore in the inner membrane and the ATP-binding domain (NBD) is responsible for energy generation.</text>
</comment>
<dbReference type="InterPro" id="IPR003593">
    <property type="entry name" value="AAA+_ATPase"/>
</dbReference>
<accession>A0ABS5GE07</accession>
<dbReference type="SUPFAM" id="SSF52540">
    <property type="entry name" value="P-loop containing nucleoside triphosphate hydrolases"/>
    <property type="match status" value="2"/>
</dbReference>
<feature type="domain" description="ABC transporter" evidence="5">
    <location>
        <begin position="18"/>
        <end position="249"/>
    </location>
</feature>
<dbReference type="Gene3D" id="3.40.50.300">
    <property type="entry name" value="P-loop containing nucleotide triphosphate hydrolases"/>
    <property type="match status" value="2"/>
</dbReference>
<evidence type="ECO:0000256" key="1">
    <source>
        <dbReference type="ARBA" id="ARBA00009404"/>
    </source>
</evidence>
<reference evidence="7" key="1">
    <citation type="journal article" date="2021" name="ISME J.">
        <title>Evolutionary origin and ecological implication of a unique nif island in free-living Bradyrhizobium lineages.</title>
        <authorList>
            <person name="Tao J."/>
        </authorList>
    </citation>
    <scope>NUCLEOTIDE SEQUENCE [LARGE SCALE GENOMIC DNA]</scope>
    <source>
        <strain evidence="7">SZCCT0094</strain>
    </source>
</reference>
<comment type="caution">
    <text evidence="6">The sequence shown here is derived from an EMBL/GenBank/DDBJ whole genome shotgun (WGS) entry which is preliminary data.</text>
</comment>
<dbReference type="InterPro" id="IPR027417">
    <property type="entry name" value="P-loop_NTPase"/>
</dbReference>
<name>A0ABS5GE07_9BRAD</name>
<keyword evidence="2" id="KW-0547">Nucleotide-binding</keyword>